<dbReference type="RefSeq" id="WP_236100200.1">
    <property type="nucleotide sequence ID" value="NZ_JAKGUD010000017.1"/>
</dbReference>
<feature type="transmembrane region" description="Helical" evidence="1">
    <location>
        <begin position="113"/>
        <end position="131"/>
    </location>
</feature>
<reference evidence="3 4" key="1">
    <citation type="submission" date="2022-01" db="EMBL/GenBank/DDBJ databases">
        <title>Dethiosulfovibrio faecalis sp. nov., a novel proteolytic, non-sulfur-reducing bacterium isolated from a marine aquaculture solid waste bioreactor.</title>
        <authorList>
            <person name="Grabowski S."/>
            <person name="Apolinario E."/>
            <person name="Schneider N."/>
            <person name="Marshall C.W."/>
            <person name="Sowers K.R."/>
        </authorList>
    </citation>
    <scope>NUCLEOTIDE SEQUENCE [LARGE SCALE GENOMIC DNA]</scope>
    <source>
        <strain evidence="3 4">DSM 12537</strain>
    </source>
</reference>
<evidence type="ECO:0000313" key="4">
    <source>
        <dbReference type="Proteomes" id="UP001200430"/>
    </source>
</evidence>
<evidence type="ECO:0000313" key="3">
    <source>
        <dbReference type="EMBL" id="MCF4143499.1"/>
    </source>
</evidence>
<gene>
    <name evidence="3" type="ORF">L2W38_11820</name>
</gene>
<feature type="domain" description="4Fe-4S ferredoxin-type" evidence="2">
    <location>
        <begin position="25"/>
        <end position="72"/>
    </location>
</feature>
<dbReference type="InterPro" id="IPR017896">
    <property type="entry name" value="4Fe4S_Fe-S-bd"/>
</dbReference>
<proteinExistence type="predicted"/>
<dbReference type="EMBL" id="JAKGUD010000017">
    <property type="protein sequence ID" value="MCF4143499.1"/>
    <property type="molecule type" value="Genomic_DNA"/>
</dbReference>
<keyword evidence="1" id="KW-0472">Membrane</keyword>
<organism evidence="3 4">
    <name type="scientific">Dethiosulfovibrio marinus</name>
    <dbReference type="NCBI Taxonomy" id="133532"/>
    <lineage>
        <taxon>Bacteria</taxon>
        <taxon>Thermotogati</taxon>
        <taxon>Synergistota</taxon>
        <taxon>Synergistia</taxon>
        <taxon>Synergistales</taxon>
        <taxon>Dethiosulfovibrionaceae</taxon>
        <taxon>Dethiosulfovibrio</taxon>
    </lineage>
</organism>
<dbReference type="Proteomes" id="UP001200430">
    <property type="component" value="Unassembled WGS sequence"/>
</dbReference>
<feature type="transmembrane region" description="Helical" evidence="1">
    <location>
        <begin position="80"/>
        <end position="101"/>
    </location>
</feature>
<feature type="domain" description="4Fe-4S ferredoxin-type" evidence="2">
    <location>
        <begin position="120"/>
        <end position="146"/>
    </location>
</feature>
<comment type="caution">
    <text evidence="3">The sequence shown here is derived from an EMBL/GenBank/DDBJ whole genome shotgun (WGS) entry which is preliminary data.</text>
</comment>
<protein>
    <submittedName>
        <fullName evidence="3">4Fe-4S binding protein</fullName>
    </submittedName>
</protein>
<keyword evidence="1" id="KW-1133">Transmembrane helix</keyword>
<sequence>MSGKSIRWISAFVYGTVMIVGWWYPVVALAAFLLMGLALLAGKRKKWCGSYCPRGSFLDLVMKRISPKKPVPRWMTGKRIWYISIAVFLFMFGFQIIVSGLLESFSWKLMGKVAYRMCFVTSMVALPLALWRNHRAWCSICPVGNLLRR</sequence>
<evidence type="ECO:0000256" key="1">
    <source>
        <dbReference type="SAM" id="Phobius"/>
    </source>
</evidence>
<accession>A0ABS9ES28</accession>
<name>A0ABS9ES28_9BACT</name>
<evidence type="ECO:0000259" key="2">
    <source>
        <dbReference type="Pfam" id="PF12801"/>
    </source>
</evidence>
<feature type="transmembrane region" description="Helical" evidence="1">
    <location>
        <begin position="22"/>
        <end position="41"/>
    </location>
</feature>
<keyword evidence="4" id="KW-1185">Reference proteome</keyword>
<dbReference type="Pfam" id="PF12801">
    <property type="entry name" value="Fer4_5"/>
    <property type="match status" value="2"/>
</dbReference>
<keyword evidence="1" id="KW-0812">Transmembrane</keyword>